<dbReference type="OrthoDB" id="8481518at2"/>
<keyword evidence="3" id="KW-1185">Reference proteome</keyword>
<accession>A0A158DZ49</accession>
<gene>
    <name evidence="2" type="ORF">AWB83_06125</name>
</gene>
<dbReference type="Pfam" id="PF20546">
    <property type="entry name" value="DUF6760"/>
    <property type="match status" value="1"/>
</dbReference>
<dbReference type="AlphaFoldDB" id="A0A158DZ49"/>
<name>A0A158DZ49_9BURK</name>
<sequence length="63" mass="7594">MKVYPSERLYEEMAFIAMHFHWGRAELMSLDHLERRRWCEEISAQNRRLDEAAINAPDNPFDV</sequence>
<evidence type="ECO:0000259" key="1">
    <source>
        <dbReference type="Pfam" id="PF20546"/>
    </source>
</evidence>
<organism evidence="2 3">
    <name type="scientific">Caballeronia ptereochthonis</name>
    <dbReference type="NCBI Taxonomy" id="1777144"/>
    <lineage>
        <taxon>Bacteria</taxon>
        <taxon>Pseudomonadati</taxon>
        <taxon>Pseudomonadota</taxon>
        <taxon>Betaproteobacteria</taxon>
        <taxon>Burkholderiales</taxon>
        <taxon>Burkholderiaceae</taxon>
        <taxon>Caballeronia</taxon>
    </lineage>
</organism>
<evidence type="ECO:0000313" key="3">
    <source>
        <dbReference type="Proteomes" id="UP000054978"/>
    </source>
</evidence>
<evidence type="ECO:0000313" key="2">
    <source>
        <dbReference type="EMBL" id="SAK99690.1"/>
    </source>
</evidence>
<dbReference type="EMBL" id="FCOB02000041">
    <property type="protein sequence ID" value="SAK99690.1"/>
    <property type="molecule type" value="Genomic_DNA"/>
</dbReference>
<proteinExistence type="predicted"/>
<dbReference type="RefSeq" id="WP_087049429.1">
    <property type="nucleotide sequence ID" value="NZ_FCOB02000041.1"/>
</dbReference>
<comment type="caution">
    <text evidence="2">The sequence shown here is derived from an EMBL/GenBank/DDBJ whole genome shotgun (WGS) entry which is preliminary data.</text>
</comment>
<dbReference type="InterPro" id="IPR046648">
    <property type="entry name" value="DUF6760"/>
</dbReference>
<dbReference type="STRING" id="1777144.AWB83_06125"/>
<reference evidence="2" key="1">
    <citation type="submission" date="2016-01" db="EMBL/GenBank/DDBJ databases">
        <authorList>
            <person name="Peeters C."/>
        </authorList>
    </citation>
    <scope>NUCLEOTIDE SEQUENCE [LARGE SCALE GENOMIC DNA]</scope>
    <source>
        <strain evidence="2">LMG 29326</strain>
    </source>
</reference>
<dbReference type="Proteomes" id="UP000054978">
    <property type="component" value="Unassembled WGS sequence"/>
</dbReference>
<feature type="domain" description="DUF6760" evidence="1">
    <location>
        <begin position="2"/>
        <end position="57"/>
    </location>
</feature>
<protein>
    <recommendedName>
        <fullName evidence="1">DUF6760 domain-containing protein</fullName>
    </recommendedName>
</protein>